<sequence>MANALNTVYRWAIPAAVGFSLIQASIYDVRGGTRAVIFDRLSGVRDEVKNEGTHFLIPWLQKAIIYDVRTKPRNISTTTGSKDLQMVSLTLRVLHRPEVRMLPKIYQLRWRKQPRSRLRRARPPSIGNEVLKAIVAQFDAAELITQREAVSNRIRTDLLRRAQEFNIALEDVSITHMTFGKEFTRAVEEKQIAQQEAERARFIVEKAEQERQANVIRAEGEAEAADTISRAVAKSGEGLIAIRRIETQKDVAQLLSNNPNVTYLPGGAAGGEGGKSGGNFLLGLRS</sequence>
<dbReference type="Proteomes" id="UP001172680">
    <property type="component" value="Unassembled WGS sequence"/>
</dbReference>
<evidence type="ECO:0000313" key="2">
    <source>
        <dbReference type="Proteomes" id="UP001172680"/>
    </source>
</evidence>
<proteinExistence type="predicted"/>
<protein>
    <submittedName>
        <fullName evidence="1">Prohibitin-1, subunit of the prohibitin complex (Phb1p-Phb2p)</fullName>
    </submittedName>
</protein>
<evidence type="ECO:0000313" key="1">
    <source>
        <dbReference type="EMBL" id="KAJ9637822.1"/>
    </source>
</evidence>
<organism evidence="1 2">
    <name type="scientific">Coniosporium tulheliwenetii</name>
    <dbReference type="NCBI Taxonomy" id="3383036"/>
    <lineage>
        <taxon>Eukaryota</taxon>
        <taxon>Fungi</taxon>
        <taxon>Dikarya</taxon>
        <taxon>Ascomycota</taxon>
        <taxon>Pezizomycotina</taxon>
        <taxon>Dothideomycetes</taxon>
        <taxon>Dothideomycetes incertae sedis</taxon>
        <taxon>Coniosporium</taxon>
    </lineage>
</organism>
<gene>
    <name evidence="1" type="primary">PHB1</name>
    <name evidence="1" type="ORF">H2199_007316</name>
</gene>
<reference evidence="1" key="1">
    <citation type="submission" date="2022-10" db="EMBL/GenBank/DDBJ databases">
        <title>Culturing micro-colonial fungi from biological soil crusts in the Mojave desert and describing Neophaeococcomyces mojavensis, and introducing the new genera and species Taxawa tesnikishii.</title>
        <authorList>
            <person name="Kurbessoian T."/>
            <person name="Stajich J.E."/>
        </authorList>
    </citation>
    <scope>NUCLEOTIDE SEQUENCE</scope>
    <source>
        <strain evidence="1">JES_115</strain>
    </source>
</reference>
<name>A0ACC2YRX0_9PEZI</name>
<comment type="caution">
    <text evidence="1">The sequence shown here is derived from an EMBL/GenBank/DDBJ whole genome shotgun (WGS) entry which is preliminary data.</text>
</comment>
<accession>A0ACC2YRX0</accession>
<dbReference type="EMBL" id="JAPDRP010000022">
    <property type="protein sequence ID" value="KAJ9637822.1"/>
    <property type="molecule type" value="Genomic_DNA"/>
</dbReference>
<keyword evidence="2" id="KW-1185">Reference proteome</keyword>